<reference evidence="1" key="1">
    <citation type="submission" date="2020-08" db="EMBL/GenBank/DDBJ databases">
        <title>Genome public.</title>
        <authorList>
            <person name="Liu C."/>
            <person name="Sun Q."/>
        </authorList>
    </citation>
    <scope>NUCLEOTIDE SEQUENCE</scope>
    <source>
        <strain evidence="1">BX15</strain>
    </source>
</reference>
<protein>
    <submittedName>
        <fullName evidence="1">Sugar-phospahte nucleotidyltransferase</fullName>
    </submittedName>
</protein>
<evidence type="ECO:0000313" key="2">
    <source>
        <dbReference type="Proteomes" id="UP000620327"/>
    </source>
</evidence>
<dbReference type="Proteomes" id="UP000620327">
    <property type="component" value="Unassembled WGS sequence"/>
</dbReference>
<evidence type="ECO:0000313" key="1">
    <source>
        <dbReference type="EMBL" id="MBC5769484.1"/>
    </source>
</evidence>
<dbReference type="GO" id="GO:0032259">
    <property type="term" value="P:methylation"/>
    <property type="evidence" value="ECO:0007669"/>
    <property type="project" value="InterPro"/>
</dbReference>
<dbReference type="SUPFAM" id="SSF53335">
    <property type="entry name" value="S-adenosyl-L-methionine-dependent methyltransferases"/>
    <property type="match status" value="1"/>
</dbReference>
<gene>
    <name evidence="1" type="ORF">H8Z83_04005</name>
</gene>
<dbReference type="RefSeq" id="WP_187013830.1">
    <property type="nucleotide sequence ID" value="NZ_JACOQI010000002.1"/>
</dbReference>
<dbReference type="GO" id="GO:0008168">
    <property type="term" value="F:methyltransferase activity"/>
    <property type="evidence" value="ECO:0007669"/>
    <property type="project" value="InterPro"/>
</dbReference>
<accession>A0A923MHS4</accession>
<dbReference type="InterPro" id="IPR002052">
    <property type="entry name" value="DNA_methylase_N6_adenine_CS"/>
</dbReference>
<sequence length="175" mass="20380">MKMDKVAGSGNDEFYTPEYAITPLYKYLPPPPVTIWCPFDTEDSLFVKLFRQRGYTVIATHIANGQDFFAIDPPKCDYIISNPPYSLKGEVFERLFQLNIPFAMLVGVVGLFESQKRFEMFREHDFEIMYLNRRVSYFKNYADQKPSLNPPFSSVYVCKGILPKQIIFEEIQKNA</sequence>
<proteinExistence type="predicted"/>
<name>A0A923MHS4_9FIRM</name>
<dbReference type="EMBL" id="JACOQI010000002">
    <property type="protein sequence ID" value="MBC5769484.1"/>
    <property type="molecule type" value="Genomic_DNA"/>
</dbReference>
<organism evidence="1 2">
    <name type="scientific">Dysosmobacter segnis</name>
    <dbReference type="NCBI Taxonomy" id="2763042"/>
    <lineage>
        <taxon>Bacteria</taxon>
        <taxon>Bacillati</taxon>
        <taxon>Bacillota</taxon>
        <taxon>Clostridia</taxon>
        <taxon>Eubacteriales</taxon>
        <taxon>Oscillospiraceae</taxon>
        <taxon>Dysosmobacter</taxon>
    </lineage>
</organism>
<dbReference type="InterPro" id="IPR029063">
    <property type="entry name" value="SAM-dependent_MTases_sf"/>
</dbReference>
<dbReference type="PROSITE" id="PS00092">
    <property type="entry name" value="N6_MTASE"/>
    <property type="match status" value="1"/>
</dbReference>
<dbReference type="GO" id="GO:0003676">
    <property type="term" value="F:nucleic acid binding"/>
    <property type="evidence" value="ECO:0007669"/>
    <property type="project" value="InterPro"/>
</dbReference>
<keyword evidence="2" id="KW-1185">Reference proteome</keyword>
<dbReference type="AlphaFoldDB" id="A0A923MHS4"/>
<comment type="caution">
    <text evidence="1">The sequence shown here is derived from an EMBL/GenBank/DDBJ whole genome shotgun (WGS) entry which is preliminary data.</text>
</comment>